<proteinExistence type="predicted"/>
<dbReference type="AlphaFoldDB" id="A0ABD2LEU2"/>
<feature type="region of interest" description="Disordered" evidence="1">
    <location>
        <begin position="74"/>
        <end position="111"/>
    </location>
</feature>
<evidence type="ECO:0000313" key="2">
    <source>
        <dbReference type="EMBL" id="KAL3113721.1"/>
    </source>
</evidence>
<name>A0ABD2LEU2_9BILA</name>
<reference evidence="2 3" key="1">
    <citation type="submission" date="2024-10" db="EMBL/GenBank/DDBJ databases">
        <authorList>
            <person name="Kim D."/>
        </authorList>
    </citation>
    <scope>NUCLEOTIDE SEQUENCE [LARGE SCALE GENOMIC DNA]</scope>
    <source>
        <strain evidence="2">BH-2024</strain>
    </source>
</reference>
<organism evidence="2 3">
    <name type="scientific">Heterodera trifolii</name>
    <dbReference type="NCBI Taxonomy" id="157864"/>
    <lineage>
        <taxon>Eukaryota</taxon>
        <taxon>Metazoa</taxon>
        <taxon>Ecdysozoa</taxon>
        <taxon>Nematoda</taxon>
        <taxon>Chromadorea</taxon>
        <taxon>Rhabditida</taxon>
        <taxon>Tylenchina</taxon>
        <taxon>Tylenchomorpha</taxon>
        <taxon>Tylenchoidea</taxon>
        <taxon>Heteroderidae</taxon>
        <taxon>Heteroderinae</taxon>
        <taxon>Heterodera</taxon>
    </lineage>
</organism>
<comment type="caution">
    <text evidence="2">The sequence shown here is derived from an EMBL/GenBank/DDBJ whole genome shotgun (WGS) entry which is preliminary data.</text>
</comment>
<accession>A0ABD2LEU2</accession>
<keyword evidence="3" id="KW-1185">Reference proteome</keyword>
<gene>
    <name evidence="2" type="ORF">niasHT_016010</name>
</gene>
<dbReference type="EMBL" id="JBICBT010000437">
    <property type="protein sequence ID" value="KAL3113721.1"/>
    <property type="molecule type" value="Genomic_DNA"/>
</dbReference>
<dbReference type="Proteomes" id="UP001620626">
    <property type="component" value="Unassembled WGS sequence"/>
</dbReference>
<evidence type="ECO:0000313" key="3">
    <source>
        <dbReference type="Proteomes" id="UP001620626"/>
    </source>
</evidence>
<evidence type="ECO:0000256" key="1">
    <source>
        <dbReference type="SAM" id="MobiDB-lite"/>
    </source>
</evidence>
<sequence>MQLAPAGDMDELITRKTKRAGNFARPNEAKKRGGGHLKKKPSELHSCFSEKALILRITGKGRNELLKGMLRRRECSTDERANERNARGNWDEKWEGKRTDWKQKGRESARI</sequence>
<protein>
    <submittedName>
        <fullName evidence="2">Uncharacterized protein</fullName>
    </submittedName>
</protein>
<feature type="region of interest" description="Disordered" evidence="1">
    <location>
        <begin position="1"/>
        <end position="43"/>
    </location>
</feature>